<evidence type="ECO:0000313" key="2">
    <source>
        <dbReference type="Proteomes" id="UP000283652"/>
    </source>
</evidence>
<evidence type="ECO:0000313" key="1">
    <source>
        <dbReference type="EMBL" id="RGR59068.1"/>
    </source>
</evidence>
<dbReference type="Pfam" id="PF13151">
    <property type="entry name" value="DUF3990"/>
    <property type="match status" value="1"/>
</dbReference>
<reference evidence="1 2" key="1">
    <citation type="submission" date="2018-08" db="EMBL/GenBank/DDBJ databases">
        <title>A genome reference for cultivated species of the human gut microbiota.</title>
        <authorList>
            <person name="Zou Y."/>
            <person name="Xue W."/>
            <person name="Luo G."/>
        </authorList>
    </citation>
    <scope>NUCLEOTIDE SEQUENCE [LARGE SCALE GENOMIC DNA]</scope>
    <source>
        <strain evidence="1 2">AF25-11</strain>
    </source>
</reference>
<accession>A0A412F163</accession>
<dbReference type="InterPro" id="IPR025051">
    <property type="entry name" value="DUF3990"/>
</dbReference>
<dbReference type="EMBL" id="QRUK01000010">
    <property type="protein sequence ID" value="RGR59068.1"/>
    <property type="molecule type" value="Genomic_DNA"/>
</dbReference>
<dbReference type="RefSeq" id="WP_118398215.1">
    <property type="nucleotide sequence ID" value="NZ_QRUK01000010.1"/>
</dbReference>
<gene>
    <name evidence="1" type="ORF">DWY33_07140</name>
</gene>
<organism evidence="1 2">
    <name type="scientific">Dorea formicigenerans</name>
    <dbReference type="NCBI Taxonomy" id="39486"/>
    <lineage>
        <taxon>Bacteria</taxon>
        <taxon>Bacillati</taxon>
        <taxon>Bacillota</taxon>
        <taxon>Clostridia</taxon>
        <taxon>Lachnospirales</taxon>
        <taxon>Lachnospiraceae</taxon>
        <taxon>Dorea</taxon>
    </lineage>
</organism>
<proteinExistence type="predicted"/>
<protein>
    <submittedName>
        <fullName evidence="1">DUF3990 domain-containing protein</fullName>
    </submittedName>
</protein>
<dbReference type="Proteomes" id="UP000283652">
    <property type="component" value="Unassembled WGS sequence"/>
</dbReference>
<name>A0A412F163_9FIRM</name>
<sequence length="215" mass="25194">MEKITLFHGTFEKNVTPTYGLGEEKHDYGKGFYLTEQIELAKEWAVCRPNVTNGWVHQYELDTSGLKILDFQGKDVLSWLAELMKHRDADDSRRYRVLSEKFIDKYGIDTKEYDVIKGWRANASYFYIAKEFVRDNIDIDILPELLSLGGLGIQYCIKSPLAYSKLREIKENLVTVEYEEFREKYNQRDISAREKMRELVNSDANKVTNVFSTLF</sequence>
<comment type="caution">
    <text evidence="1">The sequence shown here is derived from an EMBL/GenBank/DDBJ whole genome shotgun (WGS) entry which is preliminary data.</text>
</comment>
<dbReference type="AlphaFoldDB" id="A0A412F163"/>
<dbReference type="SUPFAM" id="SSF56399">
    <property type="entry name" value="ADP-ribosylation"/>
    <property type="match status" value="1"/>
</dbReference>